<keyword evidence="9" id="KW-0539">Nucleus</keyword>
<dbReference type="GO" id="GO:0000724">
    <property type="term" value="P:double-strand break repair via homologous recombination"/>
    <property type="evidence" value="ECO:0007669"/>
    <property type="project" value="InterPro"/>
</dbReference>
<dbReference type="Proteomes" id="UP000189911">
    <property type="component" value="Chromosome G"/>
</dbReference>
<comment type="pathway">
    <text evidence="2">Protein modification; protein sumoylation.</text>
</comment>
<name>A0A1G4KKI1_9SACH</name>
<dbReference type="CDD" id="cd16651">
    <property type="entry name" value="SPL-RING_NSE2"/>
    <property type="match status" value="1"/>
</dbReference>
<dbReference type="EMBL" id="LT598453">
    <property type="protein sequence ID" value="SCV04995.1"/>
    <property type="molecule type" value="Genomic_DNA"/>
</dbReference>
<keyword evidence="13" id="KW-1185">Reference proteome</keyword>
<dbReference type="OrthoDB" id="756301at2759"/>
<dbReference type="AlphaFoldDB" id="A0A1G4KKI1"/>
<feature type="domain" description="SP-RING-type" evidence="11">
    <location>
        <begin position="165"/>
        <end position="252"/>
    </location>
</feature>
<evidence type="ECO:0000256" key="9">
    <source>
        <dbReference type="ARBA" id="ARBA00023242"/>
    </source>
</evidence>
<evidence type="ECO:0000256" key="4">
    <source>
        <dbReference type="ARBA" id="ARBA00022679"/>
    </source>
</evidence>
<keyword evidence="4" id="KW-0808">Transferase</keyword>
<evidence type="ECO:0000256" key="3">
    <source>
        <dbReference type="ARBA" id="ARBA00008212"/>
    </source>
</evidence>
<evidence type="ECO:0000256" key="1">
    <source>
        <dbReference type="ARBA" id="ARBA00004123"/>
    </source>
</evidence>
<dbReference type="GO" id="GO:0061665">
    <property type="term" value="F:SUMO ligase activity"/>
    <property type="evidence" value="ECO:0007669"/>
    <property type="project" value="TreeGrafter"/>
</dbReference>
<organism evidence="12 13">
    <name type="scientific">Lachancea nothofagi CBS 11611</name>
    <dbReference type="NCBI Taxonomy" id="1266666"/>
    <lineage>
        <taxon>Eukaryota</taxon>
        <taxon>Fungi</taxon>
        <taxon>Dikarya</taxon>
        <taxon>Ascomycota</taxon>
        <taxon>Saccharomycotina</taxon>
        <taxon>Saccharomycetes</taxon>
        <taxon>Saccharomycetales</taxon>
        <taxon>Saccharomycetaceae</taxon>
        <taxon>Lachancea</taxon>
    </lineage>
</organism>
<keyword evidence="7" id="KW-0833">Ubl conjugation pathway</keyword>
<evidence type="ECO:0000313" key="13">
    <source>
        <dbReference type="Proteomes" id="UP000189911"/>
    </source>
</evidence>
<protein>
    <submittedName>
        <fullName evidence="12">LANO_0G16182g1_1</fullName>
    </submittedName>
</protein>
<evidence type="ECO:0000256" key="6">
    <source>
        <dbReference type="ARBA" id="ARBA00022771"/>
    </source>
</evidence>
<dbReference type="SUPFAM" id="SSF57850">
    <property type="entry name" value="RING/U-box"/>
    <property type="match status" value="1"/>
</dbReference>
<comment type="subcellular location">
    <subcellularLocation>
        <location evidence="1">Nucleus</location>
    </subcellularLocation>
</comment>
<evidence type="ECO:0000256" key="10">
    <source>
        <dbReference type="PROSITE-ProRule" id="PRU00452"/>
    </source>
</evidence>
<evidence type="ECO:0000256" key="7">
    <source>
        <dbReference type="ARBA" id="ARBA00022786"/>
    </source>
</evidence>
<evidence type="ECO:0000259" key="11">
    <source>
        <dbReference type="PROSITE" id="PS51044"/>
    </source>
</evidence>
<dbReference type="Gene3D" id="1.20.120.1010">
    <property type="match status" value="1"/>
</dbReference>
<evidence type="ECO:0000313" key="12">
    <source>
        <dbReference type="EMBL" id="SCV04995.1"/>
    </source>
</evidence>
<sequence>MSNSKVNAIPESVPLHRSTVQELHSWRTRDISAIFNETRSQFSNTLNQLAETDLKDASSLSSLAQVYKDFQNLESQQKVLQGNITDAKTRYRTQSDELPPVTWENWDAYREGRLQAPKLSNVFADVEREKKGNARAMPNDSLSRLFKALPHILADPQCILPDERTDDDLQIEGGRIELTCPITCMPFKKPMISRKCGHVFDFDGIEQHLAGQPTKDCPQSGCGQKVAMKDLIRDEVMELRCKVAATKSTSAKAEEALHTV</sequence>
<evidence type="ECO:0000256" key="8">
    <source>
        <dbReference type="ARBA" id="ARBA00022833"/>
    </source>
</evidence>
<comment type="similarity">
    <text evidence="3">Belongs to the NSE2 family.</text>
</comment>
<dbReference type="PANTHER" id="PTHR21330">
    <property type="entry name" value="E3 SUMO-PROTEIN LIGASE NSE2"/>
    <property type="match status" value="1"/>
</dbReference>
<dbReference type="PROSITE" id="PS51044">
    <property type="entry name" value="ZF_SP_RING"/>
    <property type="match status" value="1"/>
</dbReference>
<reference evidence="13" key="1">
    <citation type="submission" date="2016-03" db="EMBL/GenBank/DDBJ databases">
        <authorList>
            <person name="Devillers Hugo."/>
        </authorList>
    </citation>
    <scope>NUCLEOTIDE SEQUENCE [LARGE SCALE GENOMIC DNA]</scope>
</reference>
<dbReference type="Gene3D" id="3.30.40.10">
    <property type="entry name" value="Zinc/RING finger domain, C3HC4 (zinc finger)"/>
    <property type="match status" value="1"/>
</dbReference>
<dbReference type="InterPro" id="IPR026846">
    <property type="entry name" value="Nse2(Mms21)"/>
</dbReference>
<dbReference type="UniPathway" id="UPA00886"/>
<dbReference type="InterPro" id="IPR054753">
    <property type="entry name" value="MMS21_N"/>
</dbReference>
<evidence type="ECO:0000256" key="2">
    <source>
        <dbReference type="ARBA" id="ARBA00004718"/>
    </source>
</evidence>
<dbReference type="GO" id="GO:0005634">
    <property type="term" value="C:nucleus"/>
    <property type="evidence" value="ECO:0007669"/>
    <property type="project" value="UniProtKB-SubCell"/>
</dbReference>
<keyword evidence="6 10" id="KW-0863">Zinc-finger</keyword>
<evidence type="ECO:0000256" key="5">
    <source>
        <dbReference type="ARBA" id="ARBA00022723"/>
    </source>
</evidence>
<dbReference type="GO" id="GO:0008270">
    <property type="term" value="F:zinc ion binding"/>
    <property type="evidence" value="ECO:0007669"/>
    <property type="project" value="UniProtKB-KW"/>
</dbReference>
<keyword evidence="5" id="KW-0479">Metal-binding</keyword>
<dbReference type="GO" id="GO:0030915">
    <property type="term" value="C:Smc5-Smc6 complex"/>
    <property type="evidence" value="ECO:0007669"/>
    <property type="project" value="InterPro"/>
</dbReference>
<dbReference type="Pfam" id="PF22326">
    <property type="entry name" value="MMS21_N"/>
    <property type="match status" value="1"/>
</dbReference>
<dbReference type="Pfam" id="PF11789">
    <property type="entry name" value="zf-Nse"/>
    <property type="match status" value="1"/>
</dbReference>
<dbReference type="InterPro" id="IPR013083">
    <property type="entry name" value="Znf_RING/FYVE/PHD"/>
</dbReference>
<gene>
    <name evidence="12" type="ORF">LANO_0G16182G</name>
</gene>
<accession>A0A1G4KKI1</accession>
<proteinExistence type="inferred from homology"/>
<keyword evidence="8" id="KW-0862">Zinc</keyword>
<dbReference type="InterPro" id="IPR004181">
    <property type="entry name" value="Znf_MIZ"/>
</dbReference>
<dbReference type="PANTHER" id="PTHR21330:SF1">
    <property type="entry name" value="E3 SUMO-PROTEIN LIGASE NSE2"/>
    <property type="match status" value="1"/>
</dbReference>
<dbReference type="GO" id="GO:0016925">
    <property type="term" value="P:protein sumoylation"/>
    <property type="evidence" value="ECO:0007669"/>
    <property type="project" value="UniProtKB-UniPathway"/>
</dbReference>